<proteinExistence type="inferred from homology"/>
<keyword evidence="2" id="KW-0732">Signal</keyword>
<accession>A0A370MVV8</accession>
<feature type="signal peptide" evidence="2">
    <location>
        <begin position="1"/>
        <end position="24"/>
    </location>
</feature>
<evidence type="ECO:0008006" key="5">
    <source>
        <dbReference type="Google" id="ProtNLM"/>
    </source>
</evidence>
<keyword evidence="4" id="KW-1185">Reference proteome</keyword>
<dbReference type="RefSeq" id="WP_115216968.1">
    <property type="nucleotide sequence ID" value="NZ_QKWJ01000207.1"/>
</dbReference>
<gene>
    <name evidence="3" type="ORF">DN412_42620</name>
</gene>
<evidence type="ECO:0000313" key="4">
    <source>
        <dbReference type="Proteomes" id="UP000255165"/>
    </source>
</evidence>
<evidence type="ECO:0000256" key="2">
    <source>
        <dbReference type="SAM" id="SignalP"/>
    </source>
</evidence>
<dbReference type="AlphaFoldDB" id="A0A370MVV8"/>
<evidence type="ECO:0000256" key="1">
    <source>
        <dbReference type="ARBA" id="ARBA00006987"/>
    </source>
</evidence>
<comment type="similarity">
    <text evidence="1">Belongs to the UPF0065 (bug) family.</text>
</comment>
<reference evidence="4" key="1">
    <citation type="submission" date="2018-06" db="EMBL/GenBank/DDBJ databases">
        <authorList>
            <person name="Feng T."/>
            <person name="Jeon C.O."/>
        </authorList>
    </citation>
    <scope>NUCLEOTIDE SEQUENCE [LARGE SCALE GENOMIC DNA]</scope>
    <source>
        <strain evidence="4">S23</strain>
    </source>
</reference>
<organism evidence="3 4">
    <name type="scientific">Cupriavidus lacunae</name>
    <dbReference type="NCBI Taxonomy" id="2666307"/>
    <lineage>
        <taxon>Bacteria</taxon>
        <taxon>Pseudomonadati</taxon>
        <taxon>Pseudomonadota</taxon>
        <taxon>Betaproteobacteria</taxon>
        <taxon>Burkholderiales</taxon>
        <taxon>Burkholderiaceae</taxon>
        <taxon>Cupriavidus</taxon>
    </lineage>
</organism>
<dbReference type="Proteomes" id="UP000255165">
    <property type="component" value="Unassembled WGS sequence"/>
</dbReference>
<dbReference type="Gene3D" id="3.40.190.150">
    <property type="entry name" value="Bordetella uptake gene, domain 1"/>
    <property type="match status" value="1"/>
</dbReference>
<comment type="caution">
    <text evidence="3">The sequence shown here is derived from an EMBL/GenBank/DDBJ whole genome shotgun (WGS) entry which is preliminary data.</text>
</comment>
<dbReference type="EMBL" id="QKWJ01000207">
    <property type="protein sequence ID" value="RDJ97327.1"/>
    <property type="molecule type" value="Genomic_DNA"/>
</dbReference>
<dbReference type="PANTHER" id="PTHR42928">
    <property type="entry name" value="TRICARBOXYLATE-BINDING PROTEIN"/>
    <property type="match status" value="1"/>
</dbReference>
<feature type="chain" id="PRO_5017001786" description="Tripartite tricarboxylate transporter substrate binding protein" evidence="2">
    <location>
        <begin position="25"/>
        <end position="125"/>
    </location>
</feature>
<name>A0A370MVV8_9BURK</name>
<dbReference type="PANTHER" id="PTHR42928:SF5">
    <property type="entry name" value="BLR1237 PROTEIN"/>
    <property type="match status" value="1"/>
</dbReference>
<sequence>MRSFKLRMLSLAILAALPLAGAKAQDGERPPLKLVVPYAAGGTTDYVARLLQKPLGEFLHQPVIVENKAGAAGTIGTDFVAKAPADGNTILFGNQGPNALVPSLRSISRPFRPRRGRRNGDELYR</sequence>
<dbReference type="InterPro" id="IPR042100">
    <property type="entry name" value="Bug_dom1"/>
</dbReference>
<dbReference type="InterPro" id="IPR005064">
    <property type="entry name" value="BUG"/>
</dbReference>
<protein>
    <recommendedName>
        <fullName evidence="5">Tripartite tricarboxylate transporter substrate binding protein</fullName>
    </recommendedName>
</protein>
<evidence type="ECO:0000313" key="3">
    <source>
        <dbReference type="EMBL" id="RDJ97327.1"/>
    </source>
</evidence>
<dbReference type="Pfam" id="PF03401">
    <property type="entry name" value="TctC"/>
    <property type="match status" value="1"/>
</dbReference>